<evidence type="ECO:0000256" key="4">
    <source>
        <dbReference type="ARBA" id="ARBA00025806"/>
    </source>
</evidence>
<evidence type="ECO:0000313" key="6">
    <source>
        <dbReference type="EMBL" id="KAG9445230.1"/>
    </source>
</evidence>
<proteinExistence type="inferred from homology"/>
<dbReference type="GO" id="GO:0005634">
    <property type="term" value="C:nucleus"/>
    <property type="evidence" value="ECO:0007669"/>
    <property type="project" value="UniProtKB-SubCell"/>
</dbReference>
<sequence>MADVAVADPLASSSLPFGRICSKVQADAIMKRKTPSELRGEQLKRRNSGSQKESLCPIPGSDGIVGRVGSGGKKSEPSKIPKYIDTRVNDVFPVRKSSDMFRVLYGKEKSKADSFTQREVASSAGAMAADNRSQLPGEKSGASTVEATTASCIKDGVEKAFRGIDKCGQTTFRTVAELSTKGEKLSESSLVDMDKALKGMVVRDHPTTSYSSSDSLGRVGGNSSASLASPFNNINIPGQKTPLDLTLKATIRFVCSSSLNWCHRLGASGTLFAMTQYASQFGLARDESVEKSAVATSKAEALYAKALYSWVYPQSPLPPSVISAMTLSASRGETDFLLKRQLAWEDSFRNLYYMLRKKMCDIFYMYTSQFVVMFIGFNTGKRKRSCHAYLSQSTRGLRSLLREHDISFTMPLCRSEVEEATTEDLVELSEIEKFNLGETRRMDSISNVDNSSQSLLEFTGNDNVHGLYDFLLNYRSFLSSLTTTDVPILYSPVPFQNGSLNVPEVKCKEMKRADAILPSKVHQTEYGRSIQDPSAGVCYSLEIKDTVIPPWTVSGLCESMCSQGNSFEASFHMDPISAGLNVAFDAISRKSDSSVEPSKDFLECNISILGQESVVSPCLRSASLKSLKYSDGSYTASLMPV</sequence>
<comment type="caution">
    <text evidence="6">The sequence shown here is derived from an EMBL/GenBank/DDBJ whole genome shotgun (WGS) entry which is preliminary data.</text>
</comment>
<comment type="similarity">
    <text evidence="4">Belongs to the DONSON family.</text>
</comment>
<protein>
    <recommendedName>
        <fullName evidence="8">Protein downstream neighbor of Son</fullName>
    </recommendedName>
</protein>
<reference evidence="6 7" key="1">
    <citation type="submission" date="2021-07" db="EMBL/GenBank/DDBJ databases">
        <title>The Aristolochia fimbriata genome: insights into angiosperm evolution, floral development and chemical biosynthesis.</title>
        <authorList>
            <person name="Jiao Y."/>
        </authorList>
    </citation>
    <scope>NUCLEOTIDE SEQUENCE [LARGE SCALE GENOMIC DNA]</scope>
    <source>
        <strain evidence="6">IBCAS-2021</strain>
        <tissue evidence="6">Leaf</tissue>
    </source>
</reference>
<keyword evidence="3" id="KW-0539">Nucleus</keyword>
<keyword evidence="2" id="KW-0217">Developmental protein</keyword>
<dbReference type="Proteomes" id="UP000825729">
    <property type="component" value="Unassembled WGS sequence"/>
</dbReference>
<gene>
    <name evidence="6" type="ORF">H6P81_016570</name>
</gene>
<evidence type="ECO:0000256" key="3">
    <source>
        <dbReference type="ARBA" id="ARBA00023242"/>
    </source>
</evidence>
<name>A0AAV7E8M4_ARIFI</name>
<dbReference type="GO" id="GO:0033260">
    <property type="term" value="P:nuclear DNA replication"/>
    <property type="evidence" value="ECO:0007669"/>
    <property type="project" value="TreeGrafter"/>
</dbReference>
<evidence type="ECO:0008006" key="8">
    <source>
        <dbReference type="Google" id="ProtNLM"/>
    </source>
</evidence>
<evidence type="ECO:0000313" key="7">
    <source>
        <dbReference type="Proteomes" id="UP000825729"/>
    </source>
</evidence>
<organism evidence="6 7">
    <name type="scientific">Aristolochia fimbriata</name>
    <name type="common">White veined hardy Dutchman's pipe vine</name>
    <dbReference type="NCBI Taxonomy" id="158543"/>
    <lineage>
        <taxon>Eukaryota</taxon>
        <taxon>Viridiplantae</taxon>
        <taxon>Streptophyta</taxon>
        <taxon>Embryophyta</taxon>
        <taxon>Tracheophyta</taxon>
        <taxon>Spermatophyta</taxon>
        <taxon>Magnoliopsida</taxon>
        <taxon>Magnoliidae</taxon>
        <taxon>Piperales</taxon>
        <taxon>Aristolochiaceae</taxon>
        <taxon>Aristolochia</taxon>
    </lineage>
</organism>
<feature type="region of interest" description="Disordered" evidence="5">
    <location>
        <begin position="31"/>
        <end position="80"/>
    </location>
</feature>
<feature type="compositionally biased region" description="Basic and acidic residues" evidence="5">
    <location>
        <begin position="34"/>
        <end position="44"/>
    </location>
</feature>
<evidence type="ECO:0000256" key="2">
    <source>
        <dbReference type="ARBA" id="ARBA00022473"/>
    </source>
</evidence>
<dbReference type="EMBL" id="JAINDJ010000006">
    <property type="protein sequence ID" value="KAG9445230.1"/>
    <property type="molecule type" value="Genomic_DNA"/>
</dbReference>
<feature type="region of interest" description="Disordered" evidence="5">
    <location>
        <begin position="123"/>
        <end position="142"/>
    </location>
</feature>
<dbReference type="AlphaFoldDB" id="A0AAV7E8M4"/>
<comment type="subcellular location">
    <subcellularLocation>
        <location evidence="1">Nucleus</location>
    </subcellularLocation>
</comment>
<accession>A0AAV7E8M4</accession>
<keyword evidence="7" id="KW-1185">Reference proteome</keyword>
<dbReference type="PANTHER" id="PTHR12972:SF0">
    <property type="entry name" value="PROTEIN DOWNSTREAM NEIGHBOR OF SON"/>
    <property type="match status" value="1"/>
</dbReference>
<dbReference type="PRINTS" id="PR02064">
    <property type="entry name" value="DONSON"/>
</dbReference>
<evidence type="ECO:0000256" key="1">
    <source>
        <dbReference type="ARBA" id="ARBA00004123"/>
    </source>
</evidence>
<evidence type="ECO:0000256" key="5">
    <source>
        <dbReference type="SAM" id="MobiDB-lite"/>
    </source>
</evidence>
<dbReference type="PANTHER" id="PTHR12972">
    <property type="entry name" value="DOWNSTREAM NEIGHBOR OF SON"/>
    <property type="match status" value="1"/>
</dbReference>
<dbReference type="InterPro" id="IPR024861">
    <property type="entry name" value="Donson"/>
</dbReference>